<evidence type="ECO:0000313" key="2">
    <source>
        <dbReference type="EMBL" id="KAF2753119.1"/>
    </source>
</evidence>
<organism evidence="2 3">
    <name type="scientific">Pseudovirgaria hyperparasitica</name>
    <dbReference type="NCBI Taxonomy" id="470096"/>
    <lineage>
        <taxon>Eukaryota</taxon>
        <taxon>Fungi</taxon>
        <taxon>Dikarya</taxon>
        <taxon>Ascomycota</taxon>
        <taxon>Pezizomycotina</taxon>
        <taxon>Dothideomycetes</taxon>
        <taxon>Dothideomycetes incertae sedis</taxon>
        <taxon>Acrospermales</taxon>
        <taxon>Acrospermaceae</taxon>
        <taxon>Pseudovirgaria</taxon>
    </lineage>
</organism>
<name>A0A6A6VTB4_9PEZI</name>
<keyword evidence="3" id="KW-1185">Reference proteome</keyword>
<feature type="compositionally biased region" description="Basic and acidic residues" evidence="1">
    <location>
        <begin position="67"/>
        <end position="81"/>
    </location>
</feature>
<evidence type="ECO:0000313" key="3">
    <source>
        <dbReference type="Proteomes" id="UP000799437"/>
    </source>
</evidence>
<dbReference type="EMBL" id="ML996586">
    <property type="protein sequence ID" value="KAF2753119.1"/>
    <property type="molecule type" value="Genomic_DNA"/>
</dbReference>
<gene>
    <name evidence="2" type="ORF">EJ05DRAFT_226214</name>
</gene>
<evidence type="ECO:0000256" key="1">
    <source>
        <dbReference type="SAM" id="MobiDB-lite"/>
    </source>
</evidence>
<dbReference type="AlphaFoldDB" id="A0A6A6VTB4"/>
<dbReference type="GeneID" id="54480989"/>
<reference evidence="2" key="1">
    <citation type="journal article" date="2020" name="Stud. Mycol.">
        <title>101 Dothideomycetes genomes: a test case for predicting lifestyles and emergence of pathogens.</title>
        <authorList>
            <person name="Haridas S."/>
            <person name="Albert R."/>
            <person name="Binder M."/>
            <person name="Bloem J."/>
            <person name="Labutti K."/>
            <person name="Salamov A."/>
            <person name="Andreopoulos B."/>
            <person name="Baker S."/>
            <person name="Barry K."/>
            <person name="Bills G."/>
            <person name="Bluhm B."/>
            <person name="Cannon C."/>
            <person name="Castanera R."/>
            <person name="Culley D."/>
            <person name="Daum C."/>
            <person name="Ezra D."/>
            <person name="Gonzalez J."/>
            <person name="Henrissat B."/>
            <person name="Kuo A."/>
            <person name="Liang C."/>
            <person name="Lipzen A."/>
            <person name="Lutzoni F."/>
            <person name="Magnuson J."/>
            <person name="Mondo S."/>
            <person name="Nolan M."/>
            <person name="Ohm R."/>
            <person name="Pangilinan J."/>
            <person name="Park H.-J."/>
            <person name="Ramirez L."/>
            <person name="Alfaro M."/>
            <person name="Sun H."/>
            <person name="Tritt A."/>
            <person name="Yoshinaga Y."/>
            <person name="Zwiers L.-H."/>
            <person name="Turgeon B."/>
            <person name="Goodwin S."/>
            <person name="Spatafora J."/>
            <person name="Crous P."/>
            <person name="Grigoriev I."/>
        </authorList>
    </citation>
    <scope>NUCLEOTIDE SEQUENCE</scope>
    <source>
        <strain evidence="2">CBS 121739</strain>
    </source>
</reference>
<sequence length="186" mass="20574">MKRRRRSTRSAGPRSWARSSIEVSTCIFVRQECQPERVLCHSIPLPRPRGLFYFQRHGRNARANTSPKRDSAAKGEKEKLSSPKLSSPKTTQNIKSLVLSPPVCAATDRMAACSTNTINDVTGCVNLCSQIAIDTPAPVVSPAKDRDSDSASSMHLLFLLASIDSQQPIQQLIRNARCLRGWTSRL</sequence>
<protein>
    <submittedName>
        <fullName evidence="2">Uncharacterized protein</fullName>
    </submittedName>
</protein>
<proteinExistence type="predicted"/>
<dbReference type="Proteomes" id="UP000799437">
    <property type="component" value="Unassembled WGS sequence"/>
</dbReference>
<feature type="region of interest" description="Disordered" evidence="1">
    <location>
        <begin position="57"/>
        <end position="91"/>
    </location>
</feature>
<accession>A0A6A6VTB4</accession>
<dbReference type="RefSeq" id="XP_033595570.1">
    <property type="nucleotide sequence ID" value="XM_033739935.1"/>
</dbReference>